<organism evidence="4 5">
    <name type="scientific">Zingiber officinale</name>
    <name type="common">Ginger</name>
    <name type="synonym">Amomum zingiber</name>
    <dbReference type="NCBI Taxonomy" id="94328"/>
    <lineage>
        <taxon>Eukaryota</taxon>
        <taxon>Viridiplantae</taxon>
        <taxon>Streptophyta</taxon>
        <taxon>Embryophyta</taxon>
        <taxon>Tracheophyta</taxon>
        <taxon>Spermatophyta</taxon>
        <taxon>Magnoliopsida</taxon>
        <taxon>Liliopsida</taxon>
        <taxon>Zingiberales</taxon>
        <taxon>Zingiberaceae</taxon>
        <taxon>Zingiber</taxon>
    </lineage>
</organism>
<comment type="similarity">
    <text evidence="1">Belongs to the plant acyltransferase family.</text>
</comment>
<dbReference type="InterPro" id="IPR050898">
    <property type="entry name" value="Plant_acyltransferase"/>
</dbReference>
<evidence type="ECO:0000256" key="1">
    <source>
        <dbReference type="ARBA" id="ARBA00009861"/>
    </source>
</evidence>
<feature type="region of interest" description="Disordered" evidence="3">
    <location>
        <begin position="249"/>
        <end position="268"/>
    </location>
</feature>
<proteinExistence type="inferred from homology"/>
<name>A0A8J5LEC1_ZINOF</name>
<dbReference type="Pfam" id="PF02458">
    <property type="entry name" value="Transferase"/>
    <property type="match status" value="1"/>
</dbReference>
<evidence type="ECO:0000313" key="5">
    <source>
        <dbReference type="Proteomes" id="UP000734854"/>
    </source>
</evidence>
<dbReference type="EMBL" id="JACMSC010000007">
    <property type="protein sequence ID" value="KAG6514939.1"/>
    <property type="molecule type" value="Genomic_DNA"/>
</dbReference>
<feature type="compositionally biased region" description="Low complexity" evidence="3">
    <location>
        <begin position="146"/>
        <end position="156"/>
    </location>
</feature>
<evidence type="ECO:0000313" key="4">
    <source>
        <dbReference type="EMBL" id="KAG6514939.1"/>
    </source>
</evidence>
<feature type="compositionally biased region" description="Polar residues" evidence="3">
    <location>
        <begin position="257"/>
        <end position="268"/>
    </location>
</feature>
<comment type="caution">
    <text evidence="4">The sequence shown here is derived from an EMBL/GenBank/DDBJ whole genome shotgun (WGS) entry which is preliminary data.</text>
</comment>
<dbReference type="PANTHER" id="PTHR31147">
    <property type="entry name" value="ACYL TRANSFERASE 4"/>
    <property type="match status" value="1"/>
</dbReference>
<gene>
    <name evidence="4" type="ORF">ZIOFF_025315</name>
</gene>
<reference evidence="4 5" key="1">
    <citation type="submission" date="2020-08" db="EMBL/GenBank/DDBJ databases">
        <title>Plant Genome Project.</title>
        <authorList>
            <person name="Zhang R.-G."/>
        </authorList>
    </citation>
    <scope>NUCLEOTIDE SEQUENCE [LARGE SCALE GENOMIC DNA]</scope>
    <source>
        <tissue evidence="4">Rhizome</tissue>
    </source>
</reference>
<evidence type="ECO:0000256" key="3">
    <source>
        <dbReference type="SAM" id="MobiDB-lite"/>
    </source>
</evidence>
<dbReference type="Gene3D" id="3.30.559.10">
    <property type="entry name" value="Chloramphenicol acetyltransferase-like domain"/>
    <property type="match status" value="1"/>
</dbReference>
<dbReference type="Proteomes" id="UP000734854">
    <property type="component" value="Unassembled WGS sequence"/>
</dbReference>
<keyword evidence="2" id="KW-0808">Transferase</keyword>
<dbReference type="InterPro" id="IPR023213">
    <property type="entry name" value="CAT-like_dom_sf"/>
</dbReference>
<protein>
    <submittedName>
        <fullName evidence="4">Uncharacterized protein</fullName>
    </submittedName>
</protein>
<sequence>MVHRSFFLGKAELAALRRCVPEHLRNNSTFEILTAFLWKCRIITIGANTEKEFRIIYVVIARDKSGLCLPAGYYGNAFALPASVSTAGKLSSNPIGYALDLVKKAKSAVNDEYMRDVEFQEDGAWNWSTNMVLIQEEEQVKEKEPTLLPSPTSSSPLDEEDPPPQKTMVRTYLVSDMTWARFGDVDFGWGKAAYGCPAKGGVEAIPGVGSFYAPLNNSKGEEGIVVPVCLLALAMGKFTQEMHNLMEEDDGNDAKEQQPQGTNIVSKL</sequence>
<dbReference type="AlphaFoldDB" id="A0A8J5LEC1"/>
<dbReference type="GO" id="GO:0016740">
    <property type="term" value="F:transferase activity"/>
    <property type="evidence" value="ECO:0007669"/>
    <property type="project" value="UniProtKB-KW"/>
</dbReference>
<evidence type="ECO:0000256" key="2">
    <source>
        <dbReference type="ARBA" id="ARBA00022679"/>
    </source>
</evidence>
<accession>A0A8J5LEC1</accession>
<dbReference type="PANTHER" id="PTHR31147:SF66">
    <property type="entry name" value="OS05G0315700 PROTEIN"/>
    <property type="match status" value="1"/>
</dbReference>
<keyword evidence="5" id="KW-1185">Reference proteome</keyword>
<feature type="region of interest" description="Disordered" evidence="3">
    <location>
        <begin position="139"/>
        <end position="165"/>
    </location>
</feature>